<sequence length="146" mass="16508">MRIEQANPTNLDAVTRLALKLWPEHKWTELQGEFEDLLVSEKDKVFLAAIDANYIGFLHMSLRFDYVEGSSSSPVGYMEGIYVDESQRNQGVSKKLVEAGEVWAKSLGCKELGSDTGWDNHVSQAFHQRIGFREAGRIVAFIKEID</sequence>
<organism evidence="10 11">
    <name type="scientific">Paenibacillus mellifer</name>
    <dbReference type="NCBI Taxonomy" id="2937794"/>
    <lineage>
        <taxon>Bacteria</taxon>
        <taxon>Bacillati</taxon>
        <taxon>Bacillota</taxon>
        <taxon>Bacilli</taxon>
        <taxon>Bacillales</taxon>
        <taxon>Paenibacillaceae</taxon>
        <taxon>Paenibacillus</taxon>
    </lineage>
</organism>
<dbReference type="Proteomes" id="UP001139534">
    <property type="component" value="Unassembled WGS sequence"/>
</dbReference>
<name>A0A9X1Y175_9BACL</name>
<keyword evidence="11" id="KW-1185">Reference proteome</keyword>
<evidence type="ECO:0000256" key="7">
    <source>
        <dbReference type="ARBA" id="ARBA00029660"/>
    </source>
</evidence>
<dbReference type="InterPro" id="IPR024170">
    <property type="entry name" value="Aminoglycoside_N6-AcTrfrase"/>
</dbReference>
<dbReference type="SUPFAM" id="SSF55729">
    <property type="entry name" value="Acyl-CoA N-acyltransferases (Nat)"/>
    <property type="match status" value="1"/>
</dbReference>
<evidence type="ECO:0000256" key="5">
    <source>
        <dbReference type="ARBA" id="ARBA00023251"/>
    </source>
</evidence>
<dbReference type="EC" id="2.3.1.82" evidence="2"/>
<dbReference type="InterPro" id="IPR016181">
    <property type="entry name" value="Acyl_CoA_acyltransferase"/>
</dbReference>
<proteinExistence type="predicted"/>
<evidence type="ECO:0000259" key="9">
    <source>
        <dbReference type="PROSITE" id="PS51186"/>
    </source>
</evidence>
<dbReference type="PROSITE" id="PS51186">
    <property type="entry name" value="GNAT"/>
    <property type="match status" value="1"/>
</dbReference>
<evidence type="ECO:0000313" key="11">
    <source>
        <dbReference type="Proteomes" id="UP001139534"/>
    </source>
</evidence>
<gene>
    <name evidence="10" type="ORF">M0651_11250</name>
</gene>
<evidence type="ECO:0000256" key="4">
    <source>
        <dbReference type="ARBA" id="ARBA00022679"/>
    </source>
</evidence>
<dbReference type="NCBIfam" id="NF043067">
    <property type="entry name" value="AAC_6p_group_E"/>
    <property type="match status" value="1"/>
</dbReference>
<feature type="domain" description="N-acetyltransferase" evidence="9">
    <location>
        <begin position="1"/>
        <end position="146"/>
    </location>
</feature>
<dbReference type="GO" id="GO:0047663">
    <property type="term" value="F:aminoglycoside 6'-N-acetyltransferase activity"/>
    <property type="evidence" value="ECO:0007669"/>
    <property type="project" value="UniProtKB-EC"/>
</dbReference>
<evidence type="ECO:0000256" key="8">
    <source>
        <dbReference type="ARBA" id="ARBA00048923"/>
    </source>
</evidence>
<reference evidence="10" key="1">
    <citation type="submission" date="2022-04" db="EMBL/GenBank/DDBJ databases">
        <authorList>
            <person name="Seo M.-J."/>
        </authorList>
    </citation>
    <scope>NUCLEOTIDE SEQUENCE</scope>
    <source>
        <strain evidence="10">MBLB2552</strain>
    </source>
</reference>
<evidence type="ECO:0000256" key="3">
    <source>
        <dbReference type="ARBA" id="ARBA00017677"/>
    </source>
</evidence>
<dbReference type="InterPro" id="IPR000182">
    <property type="entry name" value="GNAT_dom"/>
</dbReference>
<protein>
    <recommendedName>
        <fullName evidence="3">Aminoglycoside N(6')-acetyltransferase type 1</fullName>
        <ecNumber evidence="2">2.3.1.82</ecNumber>
    </recommendedName>
    <alternativeName>
        <fullName evidence="7">Aminoglycoside resistance protein</fullName>
    </alternativeName>
</protein>
<evidence type="ECO:0000313" key="10">
    <source>
        <dbReference type="EMBL" id="MCK8487751.1"/>
    </source>
</evidence>
<dbReference type="Pfam" id="PF00583">
    <property type="entry name" value="Acetyltransf_1"/>
    <property type="match status" value="1"/>
</dbReference>
<comment type="caution">
    <text evidence="10">The sequence shown here is derived from an EMBL/GenBank/DDBJ whole genome shotgun (WGS) entry which is preliminary data.</text>
</comment>
<dbReference type="GO" id="GO:0046677">
    <property type="term" value="P:response to antibiotic"/>
    <property type="evidence" value="ECO:0007669"/>
    <property type="project" value="UniProtKB-KW"/>
</dbReference>
<keyword evidence="4 10" id="KW-0808">Transferase</keyword>
<evidence type="ECO:0000256" key="1">
    <source>
        <dbReference type="ARBA" id="ARBA00011738"/>
    </source>
</evidence>
<dbReference type="PIRSF" id="PIRSF000452">
    <property type="entry name" value="6-N-acetyltransf"/>
    <property type="match status" value="1"/>
</dbReference>
<comment type="catalytic activity">
    <reaction evidence="8">
        <text>kanamycin B + acetyl-CoA = N(6')-acetylkanamycin B + CoA + H(+)</text>
        <dbReference type="Rhea" id="RHEA:16449"/>
        <dbReference type="ChEBI" id="CHEBI:15378"/>
        <dbReference type="ChEBI" id="CHEBI:57287"/>
        <dbReference type="ChEBI" id="CHEBI:57288"/>
        <dbReference type="ChEBI" id="CHEBI:58390"/>
        <dbReference type="ChEBI" id="CHEBI:58549"/>
        <dbReference type="EC" id="2.3.1.82"/>
    </reaction>
</comment>
<evidence type="ECO:0000256" key="2">
    <source>
        <dbReference type="ARBA" id="ARBA00012888"/>
    </source>
</evidence>
<dbReference type="RefSeq" id="WP_248551842.1">
    <property type="nucleotide sequence ID" value="NZ_JALPRK010000008.1"/>
</dbReference>
<dbReference type="PANTHER" id="PTHR43072">
    <property type="entry name" value="N-ACETYLTRANSFERASE"/>
    <property type="match status" value="1"/>
</dbReference>
<keyword evidence="6 10" id="KW-0012">Acyltransferase</keyword>
<dbReference type="PANTHER" id="PTHR43072:SF60">
    <property type="entry name" value="L-2,4-DIAMINOBUTYRIC ACID ACETYLTRANSFERASE"/>
    <property type="match status" value="1"/>
</dbReference>
<evidence type="ECO:0000256" key="6">
    <source>
        <dbReference type="ARBA" id="ARBA00023315"/>
    </source>
</evidence>
<comment type="subunit">
    <text evidence="1">Homodimer.</text>
</comment>
<dbReference type="Gene3D" id="3.40.630.30">
    <property type="match status" value="1"/>
</dbReference>
<dbReference type="CDD" id="cd04301">
    <property type="entry name" value="NAT_SF"/>
    <property type="match status" value="1"/>
</dbReference>
<dbReference type="AlphaFoldDB" id="A0A9X1Y175"/>
<keyword evidence="5" id="KW-0046">Antibiotic resistance</keyword>
<dbReference type="EMBL" id="JALPRK010000008">
    <property type="protein sequence ID" value="MCK8487751.1"/>
    <property type="molecule type" value="Genomic_DNA"/>
</dbReference>
<accession>A0A9X1Y175</accession>